<gene>
    <name evidence="2" type="ORF">DFL_006874</name>
</gene>
<protein>
    <recommendedName>
        <fullName evidence="1">Heterokaryon incompatibility domain-containing protein</fullName>
    </recommendedName>
</protein>
<dbReference type="AlphaFoldDB" id="A0A436ZU19"/>
<evidence type="ECO:0000313" key="3">
    <source>
        <dbReference type="Proteomes" id="UP000283090"/>
    </source>
</evidence>
<keyword evidence="3" id="KW-1185">Reference proteome</keyword>
<dbReference type="VEuPathDB" id="FungiDB:DFL_006874"/>
<accession>A0A436ZU19</accession>
<name>A0A436ZU19_ARTFL</name>
<dbReference type="PANTHER" id="PTHR39596">
    <property type="match status" value="1"/>
</dbReference>
<proteinExistence type="predicted"/>
<evidence type="ECO:0000259" key="1">
    <source>
        <dbReference type="Pfam" id="PF06985"/>
    </source>
</evidence>
<dbReference type="STRING" id="97331.A0A436ZU19"/>
<dbReference type="GeneID" id="93589185"/>
<dbReference type="InterPro" id="IPR010730">
    <property type="entry name" value="HET"/>
</dbReference>
<reference evidence="2 3" key="1">
    <citation type="submission" date="2019-01" db="EMBL/GenBank/DDBJ databases">
        <title>Intercellular communication is required for trap formation in the nematode-trapping fungus Duddingtonia flagrans.</title>
        <authorList>
            <person name="Youssar L."/>
            <person name="Wernet V."/>
            <person name="Hensel N."/>
            <person name="Hildebrandt H.-G."/>
            <person name="Fischer R."/>
        </authorList>
    </citation>
    <scope>NUCLEOTIDE SEQUENCE [LARGE SCALE GENOMIC DNA]</scope>
    <source>
        <strain evidence="2 3">CBS H-5679</strain>
    </source>
</reference>
<sequence>MEHLLLVDTTLFPPSTFPLIGEQWDGGSFEGYPERRQFDTTTHKFYAEDVENSPGASYAFYQTWLYLGLVSDAFFCEDPNEVFLRHDDDIGGLVLTTERLGEVVNNWKATLNSMDLPDKVGEIIRSIQAIRKVHNELREIDVPNPSDFIFWLENITPVGETVRFAIALLCDALGYSIASMCSPDLDTQIEKYNSKWSREDELPYPEYPYFRWVTGSILDEAMDRALLCPVEKAQLADSSPAFLCYLLSLPETNRYEGQHSNCTATNCVGNNIDEETYVTRHVDESCDCEHDGPDIEDVKKCLRDGRIPSLTISIVDGEYKGMKVKPQKVEQASIWRYHHGKSGIAKSQDYIALSHVWSDGLGNPKANTLPRCQLKRLAYYANYTMKDGRARGMKGNFEKAFSKQHSYAKRAGTVWEQSGDIECAIWTDTLCVPLENEYRKLAIKTMNQVYRQARYVMILDASIARHDFSTDEELMGRIVLSTWMRRVWTLQEAVIGLEKLSICTRDQVIDHIDAVERLRVTVSEGSRSLINSVLVSVAILGDDGFVGLNGAVAIMKFNSLGSKILNGSQSYKEKELEQEKFVLFMEHLWTLISRRATTKEEDRVLVACNIMLKDVGKVLKGEGHTGRMTALLDQFDEVPAGTIFRTGERVPIDGYRWACHNFKLSAWGRFDLENPGKVTPRGLLVRFPGYILPEKPTQPDFPLRVESAEGEEFYLITCSYQQNTGQYLTPEDWSEVIERNSNNLAIIRSDGASFTHSMFLKDGGMVPCEQRRAILVSITEEEGGTIYCRYESFVWLSKAPGPEYEPLLYTTYPTVVTNDLQSTSQQWCVG</sequence>
<comment type="caution">
    <text evidence="2">The sequence shown here is derived from an EMBL/GenBank/DDBJ whole genome shotgun (WGS) entry which is preliminary data.</text>
</comment>
<dbReference type="Pfam" id="PF06985">
    <property type="entry name" value="HET"/>
    <property type="match status" value="1"/>
</dbReference>
<dbReference type="OrthoDB" id="2426273at2759"/>
<dbReference type="PANTHER" id="PTHR39596:SF2">
    <property type="entry name" value="HET DOMAIN PROTEIN (AFU_ORTHOLOGUE AFUA_1G17550)-RELATED"/>
    <property type="match status" value="1"/>
</dbReference>
<organism evidence="2 3">
    <name type="scientific">Arthrobotrys flagrans</name>
    <name type="common">Nematode-trapping fungus</name>
    <name type="synonym">Trichothecium flagrans</name>
    <dbReference type="NCBI Taxonomy" id="97331"/>
    <lineage>
        <taxon>Eukaryota</taxon>
        <taxon>Fungi</taxon>
        <taxon>Dikarya</taxon>
        <taxon>Ascomycota</taxon>
        <taxon>Pezizomycotina</taxon>
        <taxon>Orbiliomycetes</taxon>
        <taxon>Orbiliales</taxon>
        <taxon>Orbiliaceae</taxon>
        <taxon>Arthrobotrys</taxon>
    </lineage>
</organism>
<dbReference type="RefSeq" id="XP_067487991.1">
    <property type="nucleotide sequence ID" value="XM_067636366.1"/>
</dbReference>
<evidence type="ECO:0000313" key="2">
    <source>
        <dbReference type="EMBL" id="RVD82447.1"/>
    </source>
</evidence>
<feature type="domain" description="Heterokaryon incompatibility" evidence="1">
    <location>
        <begin position="350"/>
        <end position="461"/>
    </location>
</feature>
<dbReference type="EMBL" id="SAEB01000009">
    <property type="protein sequence ID" value="RVD82447.1"/>
    <property type="molecule type" value="Genomic_DNA"/>
</dbReference>
<dbReference type="Proteomes" id="UP000283090">
    <property type="component" value="Unassembled WGS sequence"/>
</dbReference>